<feature type="compositionally biased region" description="Low complexity" evidence="1">
    <location>
        <begin position="16"/>
        <end position="28"/>
    </location>
</feature>
<feature type="region of interest" description="Disordered" evidence="1">
    <location>
        <begin position="1"/>
        <end position="65"/>
    </location>
</feature>
<dbReference type="VEuPathDB" id="FungiDB:SCHCODRAFT_02596816"/>
<evidence type="ECO:0008006" key="4">
    <source>
        <dbReference type="Google" id="ProtNLM"/>
    </source>
</evidence>
<evidence type="ECO:0000256" key="1">
    <source>
        <dbReference type="SAM" id="MobiDB-lite"/>
    </source>
</evidence>
<dbReference type="SUPFAM" id="SSF52047">
    <property type="entry name" value="RNI-like"/>
    <property type="match status" value="1"/>
</dbReference>
<protein>
    <recommendedName>
        <fullName evidence="4">F-box domain-containing protein</fullName>
    </recommendedName>
</protein>
<reference evidence="2 3" key="1">
    <citation type="journal article" date="2010" name="Nat. Biotechnol.">
        <title>Genome sequence of the model mushroom Schizophyllum commune.</title>
        <authorList>
            <person name="Ohm R.A."/>
            <person name="de Jong J.F."/>
            <person name="Lugones L.G."/>
            <person name="Aerts A."/>
            <person name="Kothe E."/>
            <person name="Stajich J.E."/>
            <person name="de Vries R.P."/>
            <person name="Record E."/>
            <person name="Levasseur A."/>
            <person name="Baker S.E."/>
            <person name="Bartholomew K.A."/>
            <person name="Coutinho P.M."/>
            <person name="Erdmann S."/>
            <person name="Fowler T.J."/>
            <person name="Gathman A.C."/>
            <person name="Lombard V."/>
            <person name="Henrissat B."/>
            <person name="Knabe N."/>
            <person name="Kuees U."/>
            <person name="Lilly W.W."/>
            <person name="Lindquist E."/>
            <person name="Lucas S."/>
            <person name="Magnuson J.K."/>
            <person name="Piumi F."/>
            <person name="Raudaskoski M."/>
            <person name="Salamov A."/>
            <person name="Schmutz J."/>
            <person name="Schwarze F.W.M.R."/>
            <person name="vanKuyk P.A."/>
            <person name="Horton J.S."/>
            <person name="Grigoriev I.V."/>
            <person name="Woesten H.A.B."/>
        </authorList>
    </citation>
    <scope>NUCLEOTIDE SEQUENCE [LARGE SCALE GENOMIC DNA]</scope>
    <source>
        <strain evidence="3">H4-8 / FGSC 9210</strain>
    </source>
</reference>
<name>D8PQ94_SCHCM</name>
<dbReference type="Proteomes" id="UP000007431">
    <property type="component" value="Unassembled WGS sequence"/>
</dbReference>
<feature type="compositionally biased region" description="Basic and acidic residues" evidence="1">
    <location>
        <begin position="192"/>
        <end position="207"/>
    </location>
</feature>
<dbReference type="InParanoid" id="D8PQ94"/>
<organism evidence="3">
    <name type="scientific">Schizophyllum commune (strain H4-8 / FGSC 9210)</name>
    <name type="common">Split gill fungus</name>
    <dbReference type="NCBI Taxonomy" id="578458"/>
    <lineage>
        <taxon>Eukaryota</taxon>
        <taxon>Fungi</taxon>
        <taxon>Dikarya</taxon>
        <taxon>Basidiomycota</taxon>
        <taxon>Agaricomycotina</taxon>
        <taxon>Agaricomycetes</taxon>
        <taxon>Agaricomycetidae</taxon>
        <taxon>Agaricales</taxon>
        <taxon>Schizophyllaceae</taxon>
        <taxon>Schizophyllum</taxon>
    </lineage>
</organism>
<dbReference type="KEGG" id="scm:SCHCO_02596816"/>
<sequence>MEGPRWGSEGQEYGIEEGAGAEKSSAAAPKTSWRSVDAPSLEAAAPDALLRPNSGHEYKEAPGPEVETRCRCTKRLDAGSVSIYELYSVAIQSDWRGARVMREKEAGGSAKVGLGVGEKLTKLASMRRGPAAGGRAHEAEIRQRRSRTPGIGRGQMGSAGVRGYLEYYTSAGGWKDIGQHVMETDGRDAIATRAGDGRTRSGERGQEGRPANTAVIGMAGFPRRNGPYSSLPPPPSGAPPQLMALYMPLELYDAIVAELADDIPALRACALVCRGMLPLARKHLFADVRLGKDAAAACRRLASLLWPCPRVNAYVRSIHIDDVPEGDAIIGRRWVVDEPALAYVLHCVPAARAFVLTSRSLPFPAHLVTPLASLFSSTSLTVIHLAGVRDIPVELFDRCEALRDLRLSGMGSIAFDRTSGLSPRPRGRPARLESLALCVGTCSWTTYSCFDVLVSWLTHPQAPFDLSTVKRFSLQMWGTVDFVLAQRLLDAVSPSLEYLALDTSDLRSFGYTQNILNLSRLPHLRHLVLSLPITEEEEPDDGKFHPLGPLAPLAWMDTLLQTFALAPVAALETLTVILRLEDQELDYTDVIMHDIWARICGLLARERFPALRKVDFQLSSADDDADEGALAQVTHHVNDKFAALLPRGVRLRVTEDFGEPLLVQSIGDKADTVTEDPFDDMSPLWRRVSLA</sequence>
<proteinExistence type="predicted"/>
<evidence type="ECO:0000313" key="3">
    <source>
        <dbReference type="Proteomes" id="UP000007431"/>
    </source>
</evidence>
<dbReference type="OrthoDB" id="2969933at2759"/>
<dbReference type="GeneID" id="9584935"/>
<dbReference type="HOGENOM" id="CLU_398579_0_0_1"/>
<dbReference type="AlphaFoldDB" id="D8PQ94"/>
<dbReference type="EMBL" id="GL377302">
    <property type="protein sequence ID" value="EFJ03737.1"/>
    <property type="molecule type" value="Genomic_DNA"/>
</dbReference>
<feature type="compositionally biased region" description="Basic and acidic residues" evidence="1">
    <location>
        <begin position="54"/>
        <end position="65"/>
    </location>
</feature>
<gene>
    <name evidence="2" type="ORF">SCHCODRAFT_231454</name>
</gene>
<evidence type="ECO:0000313" key="2">
    <source>
        <dbReference type="EMBL" id="EFJ03737.1"/>
    </source>
</evidence>
<accession>D8PQ94</accession>
<dbReference type="RefSeq" id="XP_003038639.1">
    <property type="nucleotide sequence ID" value="XM_003038593.1"/>
</dbReference>
<keyword evidence="3" id="KW-1185">Reference proteome</keyword>
<feature type="region of interest" description="Disordered" evidence="1">
    <location>
        <begin position="192"/>
        <end position="211"/>
    </location>
</feature>